<dbReference type="CDD" id="cd17580">
    <property type="entry name" value="REC_2_DhkD-like"/>
    <property type="match status" value="1"/>
</dbReference>
<dbReference type="InterPro" id="IPR003594">
    <property type="entry name" value="HATPase_dom"/>
</dbReference>
<dbReference type="SMART" id="SM00388">
    <property type="entry name" value="HisKA"/>
    <property type="match status" value="1"/>
</dbReference>
<dbReference type="SMART" id="SM00387">
    <property type="entry name" value="HATPase_c"/>
    <property type="match status" value="1"/>
</dbReference>
<dbReference type="PROSITE" id="PS50109">
    <property type="entry name" value="HIS_KIN"/>
    <property type="match status" value="1"/>
</dbReference>
<evidence type="ECO:0000313" key="8">
    <source>
        <dbReference type="EMBL" id="MCW1883883.1"/>
    </source>
</evidence>
<evidence type="ECO:0000256" key="3">
    <source>
        <dbReference type="ARBA" id="ARBA00022553"/>
    </source>
</evidence>
<keyword evidence="3 4" id="KW-0597">Phosphoprotein</keyword>
<feature type="domain" description="Histidine kinase" evidence="6">
    <location>
        <begin position="166"/>
        <end position="388"/>
    </location>
</feature>
<dbReference type="InterPro" id="IPR036890">
    <property type="entry name" value="HATPase_C_sf"/>
</dbReference>
<proteinExistence type="predicted"/>
<dbReference type="InterPro" id="IPR036097">
    <property type="entry name" value="HisK_dim/P_sf"/>
</dbReference>
<evidence type="ECO:0000313" key="9">
    <source>
        <dbReference type="Proteomes" id="UP001207930"/>
    </source>
</evidence>
<evidence type="ECO:0000256" key="5">
    <source>
        <dbReference type="SAM" id="Coils"/>
    </source>
</evidence>
<keyword evidence="9" id="KW-1185">Reference proteome</keyword>
<evidence type="ECO:0000256" key="4">
    <source>
        <dbReference type="PROSITE-ProRule" id="PRU00169"/>
    </source>
</evidence>
<dbReference type="SUPFAM" id="SSF52172">
    <property type="entry name" value="CheY-like"/>
    <property type="match status" value="2"/>
</dbReference>
<feature type="domain" description="Response regulatory" evidence="7">
    <location>
        <begin position="409"/>
        <end position="525"/>
    </location>
</feature>
<dbReference type="PROSITE" id="PS50110">
    <property type="entry name" value="RESPONSE_REGULATORY"/>
    <property type="match status" value="2"/>
</dbReference>
<dbReference type="InterPro" id="IPR001789">
    <property type="entry name" value="Sig_transdc_resp-reg_receiver"/>
</dbReference>
<feature type="domain" description="Response regulatory" evidence="7">
    <location>
        <begin position="6"/>
        <end position="123"/>
    </location>
</feature>
<dbReference type="Pfam" id="PF00512">
    <property type="entry name" value="HisKA"/>
    <property type="match status" value="1"/>
</dbReference>
<organism evidence="8 9">
    <name type="scientific">Luteolibacter flavescens</name>
    <dbReference type="NCBI Taxonomy" id="1859460"/>
    <lineage>
        <taxon>Bacteria</taxon>
        <taxon>Pseudomonadati</taxon>
        <taxon>Verrucomicrobiota</taxon>
        <taxon>Verrucomicrobiia</taxon>
        <taxon>Verrucomicrobiales</taxon>
        <taxon>Verrucomicrobiaceae</taxon>
        <taxon>Luteolibacter</taxon>
    </lineage>
</organism>
<dbReference type="Gene3D" id="3.40.50.2300">
    <property type="match status" value="2"/>
</dbReference>
<dbReference type="PANTHER" id="PTHR43547:SF2">
    <property type="entry name" value="HYBRID SIGNAL TRANSDUCTION HISTIDINE KINASE C"/>
    <property type="match status" value="1"/>
</dbReference>
<name>A0ABT3FJX8_9BACT</name>
<dbReference type="Gene3D" id="1.10.287.130">
    <property type="match status" value="1"/>
</dbReference>
<reference evidence="8 9" key="1">
    <citation type="submission" date="2022-10" db="EMBL/GenBank/DDBJ databases">
        <title>Luteolibacter flavescens strain MCCC 1K03193, whole genome shotgun sequencing project.</title>
        <authorList>
            <person name="Zhao G."/>
            <person name="Shen L."/>
        </authorList>
    </citation>
    <scope>NUCLEOTIDE SEQUENCE [LARGE SCALE GENOMIC DNA]</scope>
    <source>
        <strain evidence="8 9">MCCC 1K03193</strain>
    </source>
</reference>
<dbReference type="RefSeq" id="WP_264499844.1">
    <property type="nucleotide sequence ID" value="NZ_JAPDDS010000002.1"/>
</dbReference>
<dbReference type="InterPro" id="IPR011006">
    <property type="entry name" value="CheY-like_superfamily"/>
</dbReference>
<accession>A0ABT3FJX8</accession>
<dbReference type="CDD" id="cd00075">
    <property type="entry name" value="HATPase"/>
    <property type="match status" value="1"/>
</dbReference>
<comment type="catalytic activity">
    <reaction evidence="1">
        <text>ATP + protein L-histidine = ADP + protein N-phospho-L-histidine.</text>
        <dbReference type="EC" id="2.7.13.3"/>
    </reaction>
</comment>
<sequence>MTAPVKFLLVDDLDANLIALEGLLKREGLELLKAGSGREALELLLVHDIALAFLDVQMPEMGGFELAEIMRSTERTRNVPIIFLTAGVVDQEHRFRGFETGAVDFLPKPIDSQVLLNKAAVFFDLARQRQELQESRLRLLQANDQLARSNAELEKADRSKDEFLAMLAHELRNPLAPLRNAAMTLRKPDIDRQHHERVVSMIERQVGNLSHMIEDLLDVSRITQGKIELRCQPVELQPVLQSAALTVAASCKAAGQELRVNLPSEPVFLDADSTRLEQIVGNLLTNASRYSGELSRIELSSETAGTPEKPEVIIRVTDNGRGIDPELLPRIFGLFVQGSRTIDRSNEGLGIGLTVVHRLVQLHGGTIDAHSEGIGKGAEFIIRLPRLVSQQPEEAAPVILDADEPAALRILIVDDNCDSADSMGMLLEIEGHVTRVAHGAEEALELANEFRPQVVLLDIGLPGMDGYEVARHLRKREATEDAFLIAVTGYGTEEDRARTKAAGFDEHLVKPADLGLLRKWLEAQGKLRLAGV</sequence>
<dbReference type="Proteomes" id="UP001207930">
    <property type="component" value="Unassembled WGS sequence"/>
</dbReference>
<feature type="modified residue" description="4-aspartylphosphate" evidence="4">
    <location>
        <position position="55"/>
    </location>
</feature>
<dbReference type="EMBL" id="JAPDDS010000002">
    <property type="protein sequence ID" value="MCW1883883.1"/>
    <property type="molecule type" value="Genomic_DNA"/>
</dbReference>
<comment type="caution">
    <text evidence="8">The sequence shown here is derived from an EMBL/GenBank/DDBJ whole genome shotgun (WGS) entry which is preliminary data.</text>
</comment>
<protein>
    <recommendedName>
        <fullName evidence="2">histidine kinase</fullName>
        <ecNumber evidence="2">2.7.13.3</ecNumber>
    </recommendedName>
</protein>
<dbReference type="Pfam" id="PF02518">
    <property type="entry name" value="HATPase_c"/>
    <property type="match status" value="1"/>
</dbReference>
<dbReference type="SUPFAM" id="SSF55874">
    <property type="entry name" value="ATPase domain of HSP90 chaperone/DNA topoisomerase II/histidine kinase"/>
    <property type="match status" value="1"/>
</dbReference>
<evidence type="ECO:0000259" key="7">
    <source>
        <dbReference type="PROSITE" id="PS50110"/>
    </source>
</evidence>
<feature type="modified residue" description="4-aspartylphosphate" evidence="4">
    <location>
        <position position="458"/>
    </location>
</feature>
<dbReference type="Gene3D" id="3.30.565.10">
    <property type="entry name" value="Histidine kinase-like ATPase, C-terminal domain"/>
    <property type="match status" value="1"/>
</dbReference>
<feature type="coiled-coil region" evidence="5">
    <location>
        <begin position="125"/>
        <end position="159"/>
    </location>
</feature>
<dbReference type="Pfam" id="PF00072">
    <property type="entry name" value="Response_reg"/>
    <property type="match status" value="2"/>
</dbReference>
<keyword evidence="5" id="KW-0175">Coiled coil</keyword>
<evidence type="ECO:0000256" key="2">
    <source>
        <dbReference type="ARBA" id="ARBA00012438"/>
    </source>
</evidence>
<dbReference type="InterPro" id="IPR003661">
    <property type="entry name" value="HisK_dim/P_dom"/>
</dbReference>
<dbReference type="SUPFAM" id="SSF47384">
    <property type="entry name" value="Homodimeric domain of signal transducing histidine kinase"/>
    <property type="match status" value="1"/>
</dbReference>
<evidence type="ECO:0000256" key="1">
    <source>
        <dbReference type="ARBA" id="ARBA00000085"/>
    </source>
</evidence>
<evidence type="ECO:0000259" key="6">
    <source>
        <dbReference type="PROSITE" id="PS50109"/>
    </source>
</evidence>
<dbReference type="PANTHER" id="PTHR43547">
    <property type="entry name" value="TWO-COMPONENT HISTIDINE KINASE"/>
    <property type="match status" value="1"/>
</dbReference>
<dbReference type="PRINTS" id="PR00344">
    <property type="entry name" value="BCTRLSENSOR"/>
</dbReference>
<gene>
    <name evidence="8" type="ORF">OKA04_04035</name>
</gene>
<dbReference type="SMART" id="SM00448">
    <property type="entry name" value="REC"/>
    <property type="match status" value="2"/>
</dbReference>
<dbReference type="InterPro" id="IPR005467">
    <property type="entry name" value="His_kinase_dom"/>
</dbReference>
<dbReference type="EC" id="2.7.13.3" evidence="2"/>
<dbReference type="InterPro" id="IPR004358">
    <property type="entry name" value="Sig_transdc_His_kin-like_C"/>
</dbReference>
<dbReference type="CDD" id="cd00082">
    <property type="entry name" value="HisKA"/>
    <property type="match status" value="1"/>
</dbReference>